<sequence>MTAGVGIVLIIIFSVTVFAVFVQIIAAILTRRRILRLIDEGYYFIEVQVRWRRKELDPYIPITLTLGTTPPQTSCSSNPMYTDFLALSPPKDYRYEPPLRRRILKTKPVNYSYSQKSRLLFINNLICNLDNVHPLEKHFYKTKVKMDVMNGSSGKHHNSGNIYFTVSYILMMIVIVTQVFYYCFVVYSYQSIKKKIIAKGRLLQVIPIVSIATVNMPQNQVLTNFQISSTGPPPYPGKRTINFLLIFY</sequence>
<dbReference type="Proteomes" id="UP001162164">
    <property type="component" value="Unassembled WGS sequence"/>
</dbReference>
<gene>
    <name evidence="2" type="ORF">NQ317_007487</name>
</gene>
<reference evidence="2" key="1">
    <citation type="journal article" date="2023" name="Insect Mol. Biol.">
        <title>Genome sequencing provides insights into the evolution of gene families encoding plant cell wall-degrading enzymes in longhorned beetles.</title>
        <authorList>
            <person name="Shin N.R."/>
            <person name="Okamura Y."/>
            <person name="Kirsch R."/>
            <person name="Pauchet Y."/>
        </authorList>
    </citation>
    <scope>NUCLEOTIDE SEQUENCE</scope>
    <source>
        <strain evidence="2">MMC_N1</strain>
    </source>
</reference>
<keyword evidence="1" id="KW-1133">Transmembrane helix</keyword>
<accession>A0ABQ9K1U1</accession>
<dbReference type="EMBL" id="JAPWTJ010000043">
    <property type="protein sequence ID" value="KAJ8984255.1"/>
    <property type="molecule type" value="Genomic_DNA"/>
</dbReference>
<protein>
    <submittedName>
        <fullName evidence="2">Uncharacterized protein</fullName>
    </submittedName>
</protein>
<keyword evidence="3" id="KW-1185">Reference proteome</keyword>
<evidence type="ECO:0000313" key="2">
    <source>
        <dbReference type="EMBL" id="KAJ8984255.1"/>
    </source>
</evidence>
<feature type="transmembrane region" description="Helical" evidence="1">
    <location>
        <begin position="6"/>
        <end position="29"/>
    </location>
</feature>
<feature type="transmembrane region" description="Helical" evidence="1">
    <location>
        <begin position="162"/>
        <end position="189"/>
    </location>
</feature>
<comment type="caution">
    <text evidence="2">The sequence shown here is derived from an EMBL/GenBank/DDBJ whole genome shotgun (WGS) entry which is preliminary data.</text>
</comment>
<evidence type="ECO:0000313" key="3">
    <source>
        <dbReference type="Proteomes" id="UP001162164"/>
    </source>
</evidence>
<proteinExistence type="predicted"/>
<name>A0ABQ9K1U1_9CUCU</name>
<keyword evidence="1" id="KW-0472">Membrane</keyword>
<evidence type="ECO:0000256" key="1">
    <source>
        <dbReference type="SAM" id="Phobius"/>
    </source>
</evidence>
<keyword evidence="1" id="KW-0812">Transmembrane</keyword>
<organism evidence="2 3">
    <name type="scientific">Molorchus minor</name>
    <dbReference type="NCBI Taxonomy" id="1323400"/>
    <lineage>
        <taxon>Eukaryota</taxon>
        <taxon>Metazoa</taxon>
        <taxon>Ecdysozoa</taxon>
        <taxon>Arthropoda</taxon>
        <taxon>Hexapoda</taxon>
        <taxon>Insecta</taxon>
        <taxon>Pterygota</taxon>
        <taxon>Neoptera</taxon>
        <taxon>Endopterygota</taxon>
        <taxon>Coleoptera</taxon>
        <taxon>Polyphaga</taxon>
        <taxon>Cucujiformia</taxon>
        <taxon>Chrysomeloidea</taxon>
        <taxon>Cerambycidae</taxon>
        <taxon>Lamiinae</taxon>
        <taxon>Monochamini</taxon>
        <taxon>Molorchus</taxon>
    </lineage>
</organism>